<keyword evidence="8" id="KW-1185">Reference proteome</keyword>
<keyword evidence="4" id="KW-0812">Transmembrane</keyword>
<evidence type="ECO:0000313" key="7">
    <source>
        <dbReference type="EMBL" id="KAF9483492.1"/>
    </source>
</evidence>
<comment type="similarity">
    <text evidence="1 3">Belongs to the peptidase A1 family.</text>
</comment>
<dbReference type="InterPro" id="IPR001969">
    <property type="entry name" value="Aspartic_peptidase_AS"/>
</dbReference>
<dbReference type="PANTHER" id="PTHR47966">
    <property type="entry name" value="BETA-SITE APP-CLEAVING ENZYME, ISOFORM A-RELATED"/>
    <property type="match status" value="1"/>
</dbReference>
<dbReference type="EMBL" id="MU155153">
    <property type="protein sequence ID" value="KAF9483492.1"/>
    <property type="molecule type" value="Genomic_DNA"/>
</dbReference>
<keyword evidence="2 3" id="KW-0064">Aspartyl protease</keyword>
<name>A0A9P5Z8B9_9AGAR</name>
<proteinExistence type="inferred from homology"/>
<dbReference type="Proteomes" id="UP000807469">
    <property type="component" value="Unassembled WGS sequence"/>
</dbReference>
<reference evidence="7" key="1">
    <citation type="submission" date="2020-11" db="EMBL/GenBank/DDBJ databases">
        <authorList>
            <consortium name="DOE Joint Genome Institute"/>
            <person name="Ahrendt S."/>
            <person name="Riley R."/>
            <person name="Andreopoulos W."/>
            <person name="Labutti K."/>
            <person name="Pangilinan J."/>
            <person name="Ruiz-Duenas F.J."/>
            <person name="Barrasa J.M."/>
            <person name="Sanchez-Garcia M."/>
            <person name="Camarero S."/>
            <person name="Miyauchi S."/>
            <person name="Serrano A."/>
            <person name="Linde D."/>
            <person name="Babiker R."/>
            <person name="Drula E."/>
            <person name="Ayuso-Fernandez I."/>
            <person name="Pacheco R."/>
            <person name="Padilla G."/>
            <person name="Ferreira P."/>
            <person name="Barriuso J."/>
            <person name="Kellner H."/>
            <person name="Castanera R."/>
            <person name="Alfaro M."/>
            <person name="Ramirez L."/>
            <person name="Pisabarro A.G."/>
            <person name="Kuo A."/>
            <person name="Tritt A."/>
            <person name="Lipzen A."/>
            <person name="He G."/>
            <person name="Yan M."/>
            <person name="Ng V."/>
            <person name="Cullen D."/>
            <person name="Martin F."/>
            <person name="Rosso M.-N."/>
            <person name="Henrissat B."/>
            <person name="Hibbett D."/>
            <person name="Martinez A.T."/>
            <person name="Grigoriev I.V."/>
        </authorList>
    </citation>
    <scope>NUCLEOTIDE SEQUENCE</scope>
    <source>
        <strain evidence="7">CIRM-BRFM 674</strain>
    </source>
</reference>
<evidence type="ECO:0000256" key="4">
    <source>
        <dbReference type="SAM" id="Phobius"/>
    </source>
</evidence>
<gene>
    <name evidence="7" type="ORF">BDN70DRAFT_929187</name>
</gene>
<dbReference type="InterPro" id="IPR001461">
    <property type="entry name" value="Aspartic_peptidase_A1"/>
</dbReference>
<dbReference type="InterPro" id="IPR034164">
    <property type="entry name" value="Pepsin-like_dom"/>
</dbReference>
<dbReference type="PROSITE" id="PS00141">
    <property type="entry name" value="ASP_PROTEASE"/>
    <property type="match status" value="1"/>
</dbReference>
<feature type="transmembrane region" description="Helical" evidence="4">
    <location>
        <begin position="440"/>
        <end position="462"/>
    </location>
</feature>
<evidence type="ECO:0000256" key="5">
    <source>
        <dbReference type="SAM" id="SignalP"/>
    </source>
</evidence>
<keyword evidence="5" id="KW-0732">Signal</keyword>
<dbReference type="PANTHER" id="PTHR47966:SF57">
    <property type="entry name" value="PEPTIDASE A1 DOMAIN-CONTAINING PROTEIN"/>
    <property type="match status" value="1"/>
</dbReference>
<evidence type="ECO:0000256" key="1">
    <source>
        <dbReference type="ARBA" id="ARBA00007447"/>
    </source>
</evidence>
<keyword evidence="4" id="KW-0472">Membrane</keyword>
<evidence type="ECO:0000259" key="6">
    <source>
        <dbReference type="PROSITE" id="PS51767"/>
    </source>
</evidence>
<accession>A0A9P5Z8B9</accession>
<dbReference type="PRINTS" id="PR00792">
    <property type="entry name" value="PEPSIN"/>
</dbReference>
<dbReference type="GO" id="GO:0006508">
    <property type="term" value="P:proteolysis"/>
    <property type="evidence" value="ECO:0007669"/>
    <property type="project" value="UniProtKB-KW"/>
</dbReference>
<dbReference type="GO" id="GO:0004190">
    <property type="term" value="F:aspartic-type endopeptidase activity"/>
    <property type="evidence" value="ECO:0007669"/>
    <property type="project" value="UniProtKB-KW"/>
</dbReference>
<dbReference type="Gene3D" id="2.40.70.10">
    <property type="entry name" value="Acid Proteases"/>
    <property type="match status" value="2"/>
</dbReference>
<keyword evidence="3 7" id="KW-0645">Protease</keyword>
<organism evidence="7 8">
    <name type="scientific">Pholiota conissans</name>
    <dbReference type="NCBI Taxonomy" id="109636"/>
    <lineage>
        <taxon>Eukaryota</taxon>
        <taxon>Fungi</taxon>
        <taxon>Dikarya</taxon>
        <taxon>Basidiomycota</taxon>
        <taxon>Agaricomycotina</taxon>
        <taxon>Agaricomycetes</taxon>
        <taxon>Agaricomycetidae</taxon>
        <taxon>Agaricales</taxon>
        <taxon>Agaricineae</taxon>
        <taxon>Strophariaceae</taxon>
        <taxon>Pholiota</taxon>
    </lineage>
</organism>
<keyword evidence="4" id="KW-1133">Transmembrane helix</keyword>
<evidence type="ECO:0000313" key="8">
    <source>
        <dbReference type="Proteomes" id="UP000807469"/>
    </source>
</evidence>
<dbReference type="Pfam" id="PF00026">
    <property type="entry name" value="Asp"/>
    <property type="match status" value="1"/>
</dbReference>
<dbReference type="InterPro" id="IPR021109">
    <property type="entry name" value="Peptidase_aspartic_dom_sf"/>
</dbReference>
<feature type="chain" id="PRO_5040277625" evidence="5">
    <location>
        <begin position="20"/>
        <end position="468"/>
    </location>
</feature>
<keyword evidence="3" id="KW-0378">Hydrolase</keyword>
<dbReference type="CDD" id="cd05471">
    <property type="entry name" value="pepsin_like"/>
    <property type="match status" value="1"/>
</dbReference>
<feature type="signal peptide" evidence="5">
    <location>
        <begin position="1"/>
        <end position="19"/>
    </location>
</feature>
<protein>
    <submittedName>
        <fullName evidence="7">Acid protease</fullName>
    </submittedName>
</protein>
<sequence>MAWSVTFVFGLLSFQVTSAYRFQIYGSSRSTLLEATSLRLSSTPASVKLNNSVDISYYAEISFGNQTFTVLVDTGSSDLWVAGSVINSTFSGHNASIKYAANSVMGPIKYVDVNFAGHQVAKQAFLEIAPDQKSLEGYGILGLGPGSGSFIAHTLSSNGTTLLDRIFYQNSSNPNFFTILLDRDIDPTTSYEGSITLGEVIPEFSSILEQPKLPVTSVPEGESVDQHLQILLDPNGIIGPDGKAISTRTSVEQTENKDQMTVVIDSGFTLPQFPRPIVDGIYSRFRDTEFRDVAGIGAVYVLPCEQEVNVTFLFSGKSYPMHPLDMTLDPSSIQLPALRTSQGQKACIGTFQPFTYGRGSKPNYDIVLGMAFLRNVYALFDYGNVVKNSTTPQDSYVQFLSITEHAEAHGDFVTVRLGGIDTTGTRGLVSDSGFGGNKTIYYIVAGVIVAVFLCALVIFMILRARRRR</sequence>
<comment type="caution">
    <text evidence="7">The sequence shown here is derived from an EMBL/GenBank/DDBJ whole genome shotgun (WGS) entry which is preliminary data.</text>
</comment>
<dbReference type="InterPro" id="IPR033121">
    <property type="entry name" value="PEPTIDASE_A1"/>
</dbReference>
<feature type="domain" description="Peptidase A1" evidence="6">
    <location>
        <begin position="57"/>
        <end position="390"/>
    </location>
</feature>
<evidence type="ECO:0000256" key="2">
    <source>
        <dbReference type="ARBA" id="ARBA00022750"/>
    </source>
</evidence>
<evidence type="ECO:0000256" key="3">
    <source>
        <dbReference type="RuleBase" id="RU000454"/>
    </source>
</evidence>
<dbReference type="SUPFAM" id="SSF50630">
    <property type="entry name" value="Acid proteases"/>
    <property type="match status" value="1"/>
</dbReference>
<dbReference type="OrthoDB" id="15189at2759"/>
<dbReference type="AlphaFoldDB" id="A0A9P5Z8B9"/>
<dbReference type="PROSITE" id="PS51767">
    <property type="entry name" value="PEPTIDASE_A1"/>
    <property type="match status" value="1"/>
</dbReference>